<dbReference type="Proteomes" id="UP000479000">
    <property type="component" value="Unassembled WGS sequence"/>
</dbReference>
<sequence>MNQKNFENLMNSASVIGTVFRIRRHRRAGACAAGPREAIADNLTTQRQRRQNKIWQRFSRDRIPRPLHKHRRGGSGSYDAIRNSKIF</sequence>
<accession>A0A6H5GZ13</accession>
<evidence type="ECO:0000256" key="1">
    <source>
        <dbReference type="SAM" id="MobiDB-lite"/>
    </source>
</evidence>
<feature type="region of interest" description="Disordered" evidence="1">
    <location>
        <begin position="65"/>
        <end position="87"/>
    </location>
</feature>
<evidence type="ECO:0000313" key="2">
    <source>
        <dbReference type="EMBL" id="CAB0010049.1"/>
    </source>
</evidence>
<organism evidence="2 3">
    <name type="scientific">Nesidiocoris tenuis</name>
    <dbReference type="NCBI Taxonomy" id="355587"/>
    <lineage>
        <taxon>Eukaryota</taxon>
        <taxon>Metazoa</taxon>
        <taxon>Ecdysozoa</taxon>
        <taxon>Arthropoda</taxon>
        <taxon>Hexapoda</taxon>
        <taxon>Insecta</taxon>
        <taxon>Pterygota</taxon>
        <taxon>Neoptera</taxon>
        <taxon>Paraneoptera</taxon>
        <taxon>Hemiptera</taxon>
        <taxon>Heteroptera</taxon>
        <taxon>Panheteroptera</taxon>
        <taxon>Cimicomorpha</taxon>
        <taxon>Miridae</taxon>
        <taxon>Dicyphina</taxon>
        <taxon>Nesidiocoris</taxon>
    </lineage>
</organism>
<name>A0A6H5GZ13_9HEMI</name>
<proteinExistence type="predicted"/>
<gene>
    <name evidence="2" type="ORF">NTEN_LOCUS15114</name>
</gene>
<dbReference type="AlphaFoldDB" id="A0A6H5GZ13"/>
<evidence type="ECO:0000313" key="3">
    <source>
        <dbReference type="Proteomes" id="UP000479000"/>
    </source>
</evidence>
<dbReference type="EMBL" id="CADCXU010022611">
    <property type="protein sequence ID" value="CAB0010049.1"/>
    <property type="molecule type" value="Genomic_DNA"/>
</dbReference>
<protein>
    <submittedName>
        <fullName evidence="2">Uncharacterized protein</fullName>
    </submittedName>
</protein>
<reference evidence="2 3" key="1">
    <citation type="submission" date="2020-02" db="EMBL/GenBank/DDBJ databases">
        <authorList>
            <person name="Ferguson B K."/>
        </authorList>
    </citation>
    <scope>NUCLEOTIDE SEQUENCE [LARGE SCALE GENOMIC DNA]</scope>
</reference>
<keyword evidence="3" id="KW-1185">Reference proteome</keyword>
<feature type="non-terminal residue" evidence="2">
    <location>
        <position position="87"/>
    </location>
</feature>